<dbReference type="Pfam" id="PF13970">
    <property type="entry name" value="DUF4221"/>
    <property type="match status" value="1"/>
</dbReference>
<protein>
    <submittedName>
        <fullName evidence="1">DUF4221 domain-containing protein</fullName>
    </submittedName>
</protein>
<evidence type="ECO:0000313" key="1">
    <source>
        <dbReference type="EMBL" id="MBW3470384.1"/>
    </source>
</evidence>
<gene>
    <name evidence="1" type="ORF">EGN73_21630</name>
</gene>
<evidence type="ECO:0000313" key="2">
    <source>
        <dbReference type="Proteomes" id="UP000727490"/>
    </source>
</evidence>
<dbReference type="EMBL" id="RPHB01000015">
    <property type="protein sequence ID" value="MBW3470384.1"/>
    <property type="molecule type" value="Genomic_DNA"/>
</dbReference>
<name>A0A951J231_9BACT</name>
<sequence length="381" mass="44080">MKNNTLILFIPYFLILVSCGLKENEKQYKNVELEVTGNLKRIPVDQRTPNVSTGLVSFENLLFNLNWSYNQIQIYDLDKDELIKSLDFEIEGDQGVGNIFGFHVHNLDSIFLFGQMEPRIYLTDTSGLILNRINYNIPDGYSSAFVHPTYFYSPPSIQSGEMIVKTHFFGNYRDVTNDELKNKHMVYSIDLESGNTTLLSHTYPEDYLSLGLKHFEPSIAVGKEKIVYSLFGDHRVFYADSFNESLDSKEAKSSYLDNTLKLFPVDGGRFENQYYMNAYSRYDNLVYDKYRNVFYRFAYPTLDLEDENAVVRLRNAPGPFAILVLNESLDVIGETLFEEGIFLPSNFFVSEEGLYLSINHPDNPENKEEFLSFQQLKLKEL</sequence>
<accession>A0A951J231</accession>
<proteinExistence type="predicted"/>
<organism evidence="1 2">
    <name type="scientific">Arthrospiribacter ruber</name>
    <dbReference type="NCBI Taxonomy" id="2487934"/>
    <lineage>
        <taxon>Bacteria</taxon>
        <taxon>Pseudomonadati</taxon>
        <taxon>Bacteroidota</taxon>
        <taxon>Cytophagia</taxon>
        <taxon>Cytophagales</taxon>
        <taxon>Cyclobacteriaceae</taxon>
        <taxon>Arthrospiribacter</taxon>
    </lineage>
</organism>
<dbReference type="Proteomes" id="UP000727490">
    <property type="component" value="Unassembled WGS sequence"/>
</dbReference>
<comment type="caution">
    <text evidence="1">The sequence shown here is derived from an EMBL/GenBank/DDBJ whole genome shotgun (WGS) entry which is preliminary data.</text>
</comment>
<dbReference type="PROSITE" id="PS51257">
    <property type="entry name" value="PROKAR_LIPOPROTEIN"/>
    <property type="match status" value="1"/>
</dbReference>
<dbReference type="RefSeq" id="WP_219294144.1">
    <property type="nucleotide sequence ID" value="NZ_RPHB01000015.1"/>
</dbReference>
<reference evidence="1 2" key="1">
    <citation type="journal article" date="2020" name="Syst. Appl. Microbiol.">
        <title>Arthrospiribacter ruber gen. nov., sp. nov., a novel bacterium isolated from Arthrospira cultures.</title>
        <authorList>
            <person name="Waleron M."/>
            <person name="Misztak A."/>
            <person name="Waleron M.M."/>
            <person name="Furmaniak M."/>
            <person name="Mrozik A."/>
            <person name="Waleron K."/>
        </authorList>
    </citation>
    <scope>NUCLEOTIDE SEQUENCE [LARGE SCALE GENOMIC DNA]</scope>
    <source>
        <strain evidence="1 2">DPMB0001</strain>
    </source>
</reference>
<dbReference type="AlphaFoldDB" id="A0A951J231"/>
<keyword evidence="2" id="KW-1185">Reference proteome</keyword>
<dbReference type="InterPro" id="IPR025316">
    <property type="entry name" value="DUF4221"/>
</dbReference>